<dbReference type="SUPFAM" id="SSF53187">
    <property type="entry name" value="Zn-dependent exopeptidases"/>
    <property type="match status" value="1"/>
</dbReference>
<evidence type="ECO:0000256" key="3">
    <source>
        <dbReference type="ARBA" id="ARBA00022723"/>
    </source>
</evidence>
<evidence type="ECO:0000259" key="8">
    <source>
        <dbReference type="Pfam" id="PF04389"/>
    </source>
</evidence>
<evidence type="ECO:0000313" key="9">
    <source>
        <dbReference type="EMBL" id="QSX38252.1"/>
    </source>
</evidence>
<dbReference type="InterPro" id="IPR045175">
    <property type="entry name" value="M28_fam"/>
</dbReference>
<gene>
    <name evidence="9" type="ORF">JYB85_05345</name>
</gene>
<evidence type="ECO:0000256" key="5">
    <source>
        <dbReference type="ARBA" id="ARBA00022801"/>
    </source>
</evidence>
<dbReference type="PANTHER" id="PTHR12147">
    <property type="entry name" value="METALLOPEPTIDASE M28 FAMILY MEMBER"/>
    <property type="match status" value="1"/>
</dbReference>
<keyword evidence="10" id="KW-1185">Reference proteome</keyword>
<evidence type="ECO:0000256" key="6">
    <source>
        <dbReference type="ARBA" id="ARBA00022833"/>
    </source>
</evidence>
<dbReference type="CDD" id="cd04821">
    <property type="entry name" value="PA_M28_1_2"/>
    <property type="match status" value="1"/>
</dbReference>
<feature type="domain" description="Peptidase M28" evidence="8">
    <location>
        <begin position="292"/>
        <end position="485"/>
    </location>
</feature>
<proteinExistence type="predicted"/>
<evidence type="ECO:0000256" key="7">
    <source>
        <dbReference type="SAM" id="SignalP"/>
    </source>
</evidence>
<keyword evidence="1" id="KW-0031">Aminopeptidase</keyword>
<organism evidence="9 10">
    <name type="scientific">Shewanella sedimentimangrovi</name>
    <dbReference type="NCBI Taxonomy" id="2814293"/>
    <lineage>
        <taxon>Bacteria</taxon>
        <taxon>Pseudomonadati</taxon>
        <taxon>Pseudomonadota</taxon>
        <taxon>Gammaproteobacteria</taxon>
        <taxon>Alteromonadales</taxon>
        <taxon>Shewanellaceae</taxon>
        <taxon>Shewanella</taxon>
    </lineage>
</organism>
<dbReference type="CDD" id="cd05660">
    <property type="entry name" value="M28_like_PA"/>
    <property type="match status" value="1"/>
</dbReference>
<sequence>MKFLIHASLLTGLVALSGPALAAEPFTLDNDAYRRHVQALASDEFEGRAPLSHGEQLTLDYLQQEFKRLGLAPAFGDSFLQSVPMAKITADQSMGLKVGELNFANGTDFTARTQQVVPRVELKDSELVFAGYGIKAPEYGWDDYAGLDVKGKTVIVLVNDPGFATQDPKVFKGNAMTYYGRWTYKYEEGARQGAKAVFIVHEDAPAAYGWGVVKNSNTNTKFTLVDQDNNQSQIGVMGWLQYAAARQILAGAGLDLEALKKEALKPGFKARNLGLKANLVLNNQIERAESHNVAAILKGSERPDEALVMHGHWDHLGVAEEAGKKEILNGAVDNASGVAGVLELARYFKELEGADRPKRSIIFSAFTAEETGLIGAQYFAEHPPVPTAQLVSFLNIDGMNMDKGVDYILRYGDGVSELESYLSDAAKAQGRWVKPDPRAQNGLMFRSDHFALAQQGVPGLLFMSLGDTDPDYIAHKYHKGADDYDPAWSLEGVSQDLSLISSILNRLANNNDWPKWLEASDFKKRRAQDGR</sequence>
<accession>A0ABX7R343</accession>
<keyword evidence="6" id="KW-0862">Zinc</keyword>
<keyword evidence="3" id="KW-0479">Metal-binding</keyword>
<dbReference type="InterPro" id="IPR007484">
    <property type="entry name" value="Peptidase_M28"/>
</dbReference>
<name>A0ABX7R343_9GAMM</name>
<dbReference type="EMBL" id="CP071502">
    <property type="protein sequence ID" value="QSX38252.1"/>
    <property type="molecule type" value="Genomic_DNA"/>
</dbReference>
<feature type="chain" id="PRO_5045580620" evidence="7">
    <location>
        <begin position="23"/>
        <end position="531"/>
    </location>
</feature>
<reference evidence="9 10" key="1">
    <citation type="submission" date="2021-03" db="EMBL/GenBank/DDBJ databases">
        <title>Novel species identification of genus Shewanella.</title>
        <authorList>
            <person name="Liu G."/>
            <person name="Zhang Q."/>
        </authorList>
    </citation>
    <scope>NUCLEOTIDE SEQUENCE [LARGE SCALE GENOMIC DNA]</scope>
    <source>
        <strain evidence="9 10">FJAT-52962</strain>
    </source>
</reference>
<dbReference type="Gene3D" id="3.50.30.30">
    <property type="match status" value="1"/>
</dbReference>
<evidence type="ECO:0000256" key="2">
    <source>
        <dbReference type="ARBA" id="ARBA00022670"/>
    </source>
</evidence>
<dbReference type="RefSeq" id="WP_207381363.1">
    <property type="nucleotide sequence ID" value="NZ_CP071502.1"/>
</dbReference>
<dbReference type="PANTHER" id="PTHR12147:SF56">
    <property type="entry name" value="AMINOPEPTIDASE YDR415C-RELATED"/>
    <property type="match status" value="1"/>
</dbReference>
<keyword evidence="5" id="KW-0378">Hydrolase</keyword>
<keyword evidence="4 7" id="KW-0732">Signal</keyword>
<dbReference type="Gene3D" id="3.40.630.10">
    <property type="entry name" value="Zn peptidases"/>
    <property type="match status" value="1"/>
</dbReference>
<protein>
    <submittedName>
        <fullName evidence="9">M28 family peptidase</fullName>
    </submittedName>
</protein>
<keyword evidence="2" id="KW-0645">Protease</keyword>
<dbReference type="Pfam" id="PF04389">
    <property type="entry name" value="Peptidase_M28"/>
    <property type="match status" value="1"/>
</dbReference>
<evidence type="ECO:0000313" key="10">
    <source>
        <dbReference type="Proteomes" id="UP000663207"/>
    </source>
</evidence>
<evidence type="ECO:0000256" key="4">
    <source>
        <dbReference type="ARBA" id="ARBA00022729"/>
    </source>
</evidence>
<dbReference type="Proteomes" id="UP000663207">
    <property type="component" value="Chromosome"/>
</dbReference>
<evidence type="ECO:0000256" key="1">
    <source>
        <dbReference type="ARBA" id="ARBA00022438"/>
    </source>
</evidence>
<feature type="signal peptide" evidence="7">
    <location>
        <begin position="1"/>
        <end position="22"/>
    </location>
</feature>